<dbReference type="GO" id="GO:0061630">
    <property type="term" value="F:ubiquitin protein ligase activity"/>
    <property type="evidence" value="ECO:0007669"/>
    <property type="project" value="UniProtKB-EC"/>
</dbReference>
<evidence type="ECO:0000256" key="2">
    <source>
        <dbReference type="ARBA" id="ARBA00004167"/>
    </source>
</evidence>
<dbReference type="GO" id="GO:0008270">
    <property type="term" value="F:zinc ion binding"/>
    <property type="evidence" value="ECO:0007669"/>
    <property type="project" value="UniProtKB-KW"/>
</dbReference>
<evidence type="ECO:0000313" key="17">
    <source>
        <dbReference type="EMBL" id="RZC09918.1"/>
    </source>
</evidence>
<dbReference type="Pfam" id="PF13639">
    <property type="entry name" value="zf-RING_2"/>
    <property type="match status" value="1"/>
</dbReference>
<reference evidence="17 18" key="1">
    <citation type="submission" date="2018-09" db="EMBL/GenBank/DDBJ databases">
        <title>A high-quality reference genome of wild soybean provides a powerful tool to mine soybean genomes.</title>
        <authorList>
            <person name="Xie M."/>
            <person name="Chung C.Y.L."/>
            <person name="Li M.-W."/>
            <person name="Wong F.-L."/>
            <person name="Chan T.-F."/>
            <person name="Lam H.-M."/>
        </authorList>
    </citation>
    <scope>NUCLEOTIDE SEQUENCE [LARGE SCALE GENOMIC DNA]</scope>
    <source>
        <strain evidence="18">cv. W05</strain>
        <tissue evidence="17">Hypocotyl of etiolated seedlings</tissue>
    </source>
</reference>
<keyword evidence="9" id="KW-0833">Ubl conjugation pathway</keyword>
<dbReference type="EMBL" id="QZWG01000006">
    <property type="protein sequence ID" value="RZC09918.1"/>
    <property type="molecule type" value="Genomic_DNA"/>
</dbReference>
<evidence type="ECO:0000256" key="15">
    <source>
        <dbReference type="SAM" id="Phobius"/>
    </source>
</evidence>
<dbReference type="GO" id="GO:0016567">
    <property type="term" value="P:protein ubiquitination"/>
    <property type="evidence" value="ECO:0007669"/>
    <property type="project" value="UniProtKB-UniPathway"/>
</dbReference>
<dbReference type="FunFam" id="3.30.40.10:FF:000187">
    <property type="entry name" value="E3 ubiquitin-protein ligase ATL6"/>
    <property type="match status" value="1"/>
</dbReference>
<protein>
    <recommendedName>
        <fullName evidence="4">RING-type E3 ubiquitin transferase</fullName>
        <ecNumber evidence="4">2.3.2.27</ecNumber>
    </recommendedName>
</protein>
<dbReference type="Gene3D" id="3.30.40.10">
    <property type="entry name" value="Zinc/RING finger domain, C3HC4 (zinc finger)"/>
    <property type="match status" value="1"/>
</dbReference>
<sequence>MGSMSNSNPNPWTPKDCSEGICSIYCPQWCYIVYSPPTPILLGDGDDDPSGFEFSPLIVAAIGILASTFILVTYYTIISRLCRQRHNTNDPTEDDGNSELARISSSANSGLDEALIKSIRVCKYNKGGGLVEGHDCSVCLIEFQENENLRLLPKCNHAFHLPCIDTWLKSHATCPLCRSSVTACPNPNPNSSMEPPPRVIVNALGHQLRSNHVVVVESSEEQQKDVVVTVAVTPTTTTVTTTNVVTKTLGAPPSRIYTIIPKTFTIVLVASNPSATNTITSTLGFNTTTIAATVANATIIATTVVVAFAIGTTTMSANTMSLPSAIIPHIQPAIATIIRFFGVLIHSCLGRPSTLDFYAMIIVIILTVIVSVTLVNVATIVVAYPTNVPLFPPNPSILLGYDSFILEENHNSATNSWTSHSPSSDDISILPFKQKILTTIRTIHIYTFFHL</sequence>
<keyword evidence="6 15" id="KW-0812">Transmembrane</keyword>
<evidence type="ECO:0000256" key="3">
    <source>
        <dbReference type="ARBA" id="ARBA00004906"/>
    </source>
</evidence>
<name>A0A445KGI4_GLYSO</name>
<dbReference type="AlphaFoldDB" id="A0A445KGI4"/>
<keyword evidence="18" id="KW-1185">Reference proteome</keyword>
<evidence type="ECO:0000256" key="7">
    <source>
        <dbReference type="ARBA" id="ARBA00022723"/>
    </source>
</evidence>
<evidence type="ECO:0000256" key="10">
    <source>
        <dbReference type="ARBA" id="ARBA00022833"/>
    </source>
</evidence>
<keyword evidence="7" id="KW-0479">Metal-binding</keyword>
<comment type="caution">
    <text evidence="17">The sequence shown here is derived from an EMBL/GenBank/DDBJ whole genome shotgun (WGS) entry which is preliminary data.</text>
</comment>
<dbReference type="CDD" id="cd16461">
    <property type="entry name" value="RING-H2_EL5-like"/>
    <property type="match status" value="1"/>
</dbReference>
<dbReference type="InterPro" id="IPR013083">
    <property type="entry name" value="Znf_RING/FYVE/PHD"/>
</dbReference>
<comment type="similarity">
    <text evidence="13">Belongs to the RING-type zinc finger family. ATL subfamily.</text>
</comment>
<gene>
    <name evidence="17" type="ORF">D0Y65_016307</name>
</gene>
<dbReference type="PANTHER" id="PTHR46913:SF22">
    <property type="entry name" value="RING-TYPE E3 UBIQUITIN TRANSFERASE"/>
    <property type="match status" value="1"/>
</dbReference>
<comment type="subcellular location">
    <subcellularLocation>
        <location evidence="2">Membrane</location>
        <topology evidence="2">Single-pass membrane protein</topology>
    </subcellularLocation>
</comment>
<evidence type="ECO:0000256" key="1">
    <source>
        <dbReference type="ARBA" id="ARBA00000900"/>
    </source>
</evidence>
<feature type="transmembrane region" description="Helical" evidence="15">
    <location>
        <begin position="357"/>
        <end position="384"/>
    </location>
</feature>
<dbReference type="SMART" id="SM00184">
    <property type="entry name" value="RING"/>
    <property type="match status" value="1"/>
</dbReference>
<evidence type="ECO:0000256" key="12">
    <source>
        <dbReference type="ARBA" id="ARBA00023136"/>
    </source>
</evidence>
<feature type="transmembrane region" description="Helical" evidence="15">
    <location>
        <begin position="57"/>
        <end position="77"/>
    </location>
</feature>
<comment type="pathway">
    <text evidence="3">Protein modification; protein ubiquitination.</text>
</comment>
<dbReference type="GO" id="GO:0016020">
    <property type="term" value="C:membrane"/>
    <property type="evidence" value="ECO:0007669"/>
    <property type="project" value="UniProtKB-SubCell"/>
</dbReference>
<evidence type="ECO:0000256" key="13">
    <source>
        <dbReference type="ARBA" id="ARBA00024209"/>
    </source>
</evidence>
<dbReference type="EC" id="2.3.2.27" evidence="4"/>
<keyword evidence="11 15" id="KW-1133">Transmembrane helix</keyword>
<evidence type="ECO:0000256" key="11">
    <source>
        <dbReference type="ARBA" id="ARBA00022989"/>
    </source>
</evidence>
<feature type="transmembrane region" description="Helical" evidence="15">
    <location>
        <begin position="290"/>
        <end position="310"/>
    </location>
</feature>
<feature type="domain" description="RING-type" evidence="16">
    <location>
        <begin position="136"/>
        <end position="178"/>
    </location>
</feature>
<dbReference type="InterPro" id="IPR001841">
    <property type="entry name" value="Znf_RING"/>
</dbReference>
<proteinExistence type="inferred from homology"/>
<evidence type="ECO:0000256" key="8">
    <source>
        <dbReference type="ARBA" id="ARBA00022771"/>
    </source>
</evidence>
<evidence type="ECO:0000256" key="6">
    <source>
        <dbReference type="ARBA" id="ARBA00022692"/>
    </source>
</evidence>
<dbReference type="PANTHER" id="PTHR46913">
    <property type="entry name" value="RING-H2 FINGER PROTEIN ATL16"/>
    <property type="match status" value="1"/>
</dbReference>
<dbReference type="UniPathway" id="UPA00143"/>
<dbReference type="SUPFAM" id="SSF57850">
    <property type="entry name" value="RING/U-box"/>
    <property type="match status" value="1"/>
</dbReference>
<dbReference type="Proteomes" id="UP000289340">
    <property type="component" value="Chromosome 6"/>
</dbReference>
<keyword evidence="12 15" id="KW-0472">Membrane</keyword>
<comment type="catalytic activity">
    <reaction evidence="1">
        <text>S-ubiquitinyl-[E2 ubiquitin-conjugating enzyme]-L-cysteine + [acceptor protein]-L-lysine = [E2 ubiquitin-conjugating enzyme]-L-cysteine + N(6)-ubiquitinyl-[acceptor protein]-L-lysine.</text>
        <dbReference type="EC" id="2.3.2.27"/>
    </reaction>
</comment>
<accession>A0A445KGI4</accession>
<evidence type="ECO:0000256" key="14">
    <source>
        <dbReference type="PROSITE-ProRule" id="PRU00175"/>
    </source>
</evidence>
<dbReference type="InterPro" id="IPR044600">
    <property type="entry name" value="ATL1/ATL16-like"/>
</dbReference>
<evidence type="ECO:0000256" key="5">
    <source>
        <dbReference type="ARBA" id="ARBA00022679"/>
    </source>
</evidence>
<evidence type="ECO:0000256" key="9">
    <source>
        <dbReference type="ARBA" id="ARBA00022786"/>
    </source>
</evidence>
<evidence type="ECO:0000313" key="18">
    <source>
        <dbReference type="Proteomes" id="UP000289340"/>
    </source>
</evidence>
<keyword evidence="5" id="KW-0808">Transferase</keyword>
<evidence type="ECO:0000256" key="4">
    <source>
        <dbReference type="ARBA" id="ARBA00012483"/>
    </source>
</evidence>
<organism evidence="17 18">
    <name type="scientific">Glycine soja</name>
    <name type="common">Wild soybean</name>
    <dbReference type="NCBI Taxonomy" id="3848"/>
    <lineage>
        <taxon>Eukaryota</taxon>
        <taxon>Viridiplantae</taxon>
        <taxon>Streptophyta</taxon>
        <taxon>Embryophyta</taxon>
        <taxon>Tracheophyta</taxon>
        <taxon>Spermatophyta</taxon>
        <taxon>Magnoliopsida</taxon>
        <taxon>eudicotyledons</taxon>
        <taxon>Gunneridae</taxon>
        <taxon>Pentapetalae</taxon>
        <taxon>rosids</taxon>
        <taxon>fabids</taxon>
        <taxon>Fabales</taxon>
        <taxon>Fabaceae</taxon>
        <taxon>Papilionoideae</taxon>
        <taxon>50 kb inversion clade</taxon>
        <taxon>NPAAA clade</taxon>
        <taxon>indigoferoid/millettioid clade</taxon>
        <taxon>Phaseoleae</taxon>
        <taxon>Glycine</taxon>
        <taxon>Glycine subgen. Soja</taxon>
    </lineage>
</organism>
<keyword evidence="8 14" id="KW-0863">Zinc-finger</keyword>
<feature type="transmembrane region" description="Helical" evidence="15">
    <location>
        <begin position="330"/>
        <end position="350"/>
    </location>
</feature>
<evidence type="ECO:0000259" key="16">
    <source>
        <dbReference type="PROSITE" id="PS50089"/>
    </source>
</evidence>
<dbReference type="PROSITE" id="PS50089">
    <property type="entry name" value="ZF_RING_2"/>
    <property type="match status" value="1"/>
</dbReference>
<keyword evidence="10" id="KW-0862">Zinc</keyword>